<evidence type="ECO:0000256" key="1">
    <source>
        <dbReference type="SAM" id="Phobius"/>
    </source>
</evidence>
<sequence length="195" mass="22021">MDQTAQQVAGPPDSADPLVGLKEYFHGPVGAMIVAEHIANATPIPSAKVSRDTGIAIEDVDRMIDEIGRNELMRYVAIYCIDLHRFIKEDVALVDEVLERMIILFREGSSTTMAQFRAIFEFVSRKLRIVGRVAINRARQLRFDDGGTFLLSMVYFWVLALVMLLRFDPYKYFRADRTVDMGNSSLAEASLLQAE</sequence>
<dbReference type="Proteomes" id="UP001345827">
    <property type="component" value="Unassembled WGS sequence"/>
</dbReference>
<evidence type="ECO:0000313" key="3">
    <source>
        <dbReference type="Proteomes" id="UP001345827"/>
    </source>
</evidence>
<comment type="caution">
    <text evidence="2">The sequence shown here is derived from an EMBL/GenBank/DDBJ whole genome shotgun (WGS) entry which is preliminary data.</text>
</comment>
<protein>
    <submittedName>
        <fullName evidence="2">Uncharacterized protein</fullName>
    </submittedName>
</protein>
<evidence type="ECO:0000313" key="2">
    <source>
        <dbReference type="EMBL" id="KAK5540047.1"/>
    </source>
</evidence>
<gene>
    <name evidence="2" type="ORF">LTR25_003752</name>
</gene>
<dbReference type="AlphaFoldDB" id="A0AAV9QCN7"/>
<keyword evidence="3" id="KW-1185">Reference proteome</keyword>
<proteinExistence type="predicted"/>
<keyword evidence="1" id="KW-0472">Membrane</keyword>
<accession>A0AAV9QCN7</accession>
<dbReference type="EMBL" id="JAXLQG010000005">
    <property type="protein sequence ID" value="KAK5540047.1"/>
    <property type="molecule type" value="Genomic_DNA"/>
</dbReference>
<name>A0AAV9QCN7_9PEZI</name>
<organism evidence="2 3">
    <name type="scientific">Vermiconidia calcicola</name>
    <dbReference type="NCBI Taxonomy" id="1690605"/>
    <lineage>
        <taxon>Eukaryota</taxon>
        <taxon>Fungi</taxon>
        <taxon>Dikarya</taxon>
        <taxon>Ascomycota</taxon>
        <taxon>Pezizomycotina</taxon>
        <taxon>Dothideomycetes</taxon>
        <taxon>Dothideomycetidae</taxon>
        <taxon>Mycosphaerellales</taxon>
        <taxon>Extremaceae</taxon>
        <taxon>Vermiconidia</taxon>
    </lineage>
</organism>
<feature type="transmembrane region" description="Helical" evidence="1">
    <location>
        <begin position="149"/>
        <end position="167"/>
    </location>
</feature>
<keyword evidence="1" id="KW-1133">Transmembrane helix</keyword>
<keyword evidence="1" id="KW-0812">Transmembrane</keyword>
<reference evidence="2 3" key="1">
    <citation type="submission" date="2023-06" db="EMBL/GenBank/DDBJ databases">
        <title>Black Yeasts Isolated from many extreme environments.</title>
        <authorList>
            <person name="Coleine C."/>
            <person name="Stajich J.E."/>
            <person name="Selbmann L."/>
        </authorList>
    </citation>
    <scope>NUCLEOTIDE SEQUENCE [LARGE SCALE GENOMIC DNA]</scope>
    <source>
        <strain evidence="2 3">CCFEE 5887</strain>
    </source>
</reference>